<organism evidence="3 4">
    <name type="scientific">Candidatus Seongchinamella marina</name>
    <dbReference type="NCBI Taxonomy" id="2518990"/>
    <lineage>
        <taxon>Bacteria</taxon>
        <taxon>Pseudomonadati</taxon>
        <taxon>Pseudomonadota</taxon>
        <taxon>Gammaproteobacteria</taxon>
        <taxon>Cellvibrionales</taxon>
        <taxon>Halieaceae</taxon>
        <taxon>Seongchinamella</taxon>
    </lineage>
</organism>
<evidence type="ECO:0000256" key="2">
    <source>
        <dbReference type="SAM" id="Phobius"/>
    </source>
</evidence>
<accession>A0ABT3SZ69</accession>
<sequence>MSSHNEQLEPTPFELAPQTAPEQIATKSPPGWVLPALGGLALLALIVVFWLPAQVNEPASSSAGPEPIPEAASVTKAAPKAEAEPAADVSPWSDAQAAKLRKEAQAVLQELLDLQFALDERGASEWSAEAYAEALATAQTGDELYRQKQYVEAKNKYQQGLVQLQAINASIPAVVDQQLALVLDGIEQSMIEQAQTALALATLIEPENAALPQLQQRVNVLPTLIEHMEQAQQTESTNDLAAARDQLQLATKLDPLHQRAASELERVSDALIDQQFNDAMSDGYVDLDEGSYSSAKGHFSRAAGLRPGSAEAGSALQEVSVAQQANHLTSLKRQGDKLEQSEQWQQAVDTYQSALEMDASLLFAVEGLERSQSRARVDKQFRAAMLQPNRLSDVAVAEATEKLLTYAVTIPDQGPVLKEQIATLKVLLKRANTLVPLTLRSDGETEVIIYKVARLGTFEQRQLTLRPGTYQARGSRLGYRDVLHKFTIDYQGNSAPLDITCTERIL</sequence>
<name>A0ABT3SZ69_9GAMM</name>
<evidence type="ECO:0000256" key="1">
    <source>
        <dbReference type="SAM" id="MobiDB-lite"/>
    </source>
</evidence>
<protein>
    <recommendedName>
        <fullName evidence="5">Tetratricopeptide repeat protein</fullName>
    </recommendedName>
</protein>
<comment type="caution">
    <text evidence="3">The sequence shown here is derived from an EMBL/GenBank/DDBJ whole genome shotgun (WGS) entry which is preliminary data.</text>
</comment>
<keyword evidence="4" id="KW-1185">Reference proteome</keyword>
<dbReference type="RefSeq" id="WP_279253941.1">
    <property type="nucleotide sequence ID" value="NZ_SHNP01000007.1"/>
</dbReference>
<feature type="region of interest" description="Disordered" evidence="1">
    <location>
        <begin position="1"/>
        <end position="24"/>
    </location>
</feature>
<reference evidence="3" key="1">
    <citation type="submission" date="2019-02" db="EMBL/GenBank/DDBJ databases">
        <authorList>
            <person name="Li S.-H."/>
        </authorList>
    </citation>
    <scope>NUCLEOTIDE SEQUENCE</scope>
    <source>
        <strain evidence="3">IMCC8485</strain>
    </source>
</reference>
<dbReference type="Gene3D" id="1.25.40.10">
    <property type="entry name" value="Tetratricopeptide repeat domain"/>
    <property type="match status" value="1"/>
</dbReference>
<dbReference type="SUPFAM" id="SSF48452">
    <property type="entry name" value="TPR-like"/>
    <property type="match status" value="1"/>
</dbReference>
<keyword evidence="2" id="KW-1133">Transmembrane helix</keyword>
<evidence type="ECO:0008006" key="5">
    <source>
        <dbReference type="Google" id="ProtNLM"/>
    </source>
</evidence>
<dbReference type="InterPro" id="IPR011990">
    <property type="entry name" value="TPR-like_helical_dom_sf"/>
</dbReference>
<dbReference type="Proteomes" id="UP001143307">
    <property type="component" value="Unassembled WGS sequence"/>
</dbReference>
<keyword evidence="2" id="KW-0472">Membrane</keyword>
<gene>
    <name evidence="3" type="ORF">EYC87_17070</name>
</gene>
<feature type="transmembrane region" description="Helical" evidence="2">
    <location>
        <begin position="32"/>
        <end position="51"/>
    </location>
</feature>
<keyword evidence="2" id="KW-0812">Transmembrane</keyword>
<feature type="region of interest" description="Disordered" evidence="1">
    <location>
        <begin position="58"/>
        <end position="90"/>
    </location>
</feature>
<feature type="compositionally biased region" description="Low complexity" evidence="1">
    <location>
        <begin position="76"/>
        <end position="87"/>
    </location>
</feature>
<evidence type="ECO:0000313" key="3">
    <source>
        <dbReference type="EMBL" id="MCX2975294.1"/>
    </source>
</evidence>
<dbReference type="EMBL" id="SHNP01000007">
    <property type="protein sequence ID" value="MCX2975294.1"/>
    <property type="molecule type" value="Genomic_DNA"/>
</dbReference>
<evidence type="ECO:0000313" key="4">
    <source>
        <dbReference type="Proteomes" id="UP001143307"/>
    </source>
</evidence>
<proteinExistence type="predicted"/>